<reference evidence="1" key="1">
    <citation type="journal article" date="2019" name="bioRxiv">
        <title>The Genome of the Zebra Mussel, Dreissena polymorpha: A Resource for Invasive Species Research.</title>
        <authorList>
            <person name="McCartney M.A."/>
            <person name="Auch B."/>
            <person name="Kono T."/>
            <person name="Mallez S."/>
            <person name="Zhang Y."/>
            <person name="Obille A."/>
            <person name="Becker A."/>
            <person name="Abrahante J.E."/>
            <person name="Garbe J."/>
            <person name="Badalamenti J.P."/>
            <person name="Herman A."/>
            <person name="Mangelson H."/>
            <person name="Liachko I."/>
            <person name="Sullivan S."/>
            <person name="Sone E.D."/>
            <person name="Koren S."/>
            <person name="Silverstein K.A.T."/>
            <person name="Beckman K.B."/>
            <person name="Gohl D.M."/>
        </authorList>
    </citation>
    <scope>NUCLEOTIDE SEQUENCE</scope>
    <source>
        <strain evidence="1">Duluth1</strain>
        <tissue evidence="1">Whole animal</tissue>
    </source>
</reference>
<dbReference type="AlphaFoldDB" id="A0A9D4NMF6"/>
<reference evidence="1" key="2">
    <citation type="submission" date="2020-11" db="EMBL/GenBank/DDBJ databases">
        <authorList>
            <person name="McCartney M.A."/>
            <person name="Auch B."/>
            <person name="Kono T."/>
            <person name="Mallez S."/>
            <person name="Becker A."/>
            <person name="Gohl D.M."/>
            <person name="Silverstein K.A.T."/>
            <person name="Koren S."/>
            <person name="Bechman K.B."/>
            <person name="Herman A."/>
            <person name="Abrahante J.E."/>
            <person name="Garbe J."/>
        </authorList>
    </citation>
    <scope>NUCLEOTIDE SEQUENCE</scope>
    <source>
        <strain evidence="1">Duluth1</strain>
        <tissue evidence="1">Whole animal</tissue>
    </source>
</reference>
<protein>
    <submittedName>
        <fullName evidence="1">Uncharacterized protein</fullName>
    </submittedName>
</protein>
<sequence>MKIRPSEIHYSQNSISNIFDSKSSHSGRLIGETLDRICEGSCSIHFIPSLTVAVHGGEWMTVDNRRLWVFKELERLEKCDNVDVEVGFSISSAKLTTTNGGVKIDVRRSSGGTWHAKPGSGISSHYQVVSKTSRYAGFDDWDFDFDRFTLNDDFDLF</sequence>
<evidence type="ECO:0000313" key="1">
    <source>
        <dbReference type="EMBL" id="KAH3896209.1"/>
    </source>
</evidence>
<accession>A0A9D4NMF6</accession>
<dbReference type="EMBL" id="JAIWYP010000001">
    <property type="protein sequence ID" value="KAH3896209.1"/>
    <property type="molecule type" value="Genomic_DNA"/>
</dbReference>
<gene>
    <name evidence="1" type="ORF">DPMN_020382</name>
</gene>
<name>A0A9D4NMF6_DREPO</name>
<proteinExistence type="predicted"/>
<organism evidence="1 2">
    <name type="scientific">Dreissena polymorpha</name>
    <name type="common">Zebra mussel</name>
    <name type="synonym">Mytilus polymorpha</name>
    <dbReference type="NCBI Taxonomy" id="45954"/>
    <lineage>
        <taxon>Eukaryota</taxon>
        <taxon>Metazoa</taxon>
        <taxon>Spiralia</taxon>
        <taxon>Lophotrochozoa</taxon>
        <taxon>Mollusca</taxon>
        <taxon>Bivalvia</taxon>
        <taxon>Autobranchia</taxon>
        <taxon>Heteroconchia</taxon>
        <taxon>Euheterodonta</taxon>
        <taxon>Imparidentia</taxon>
        <taxon>Neoheterodontei</taxon>
        <taxon>Myida</taxon>
        <taxon>Dreissenoidea</taxon>
        <taxon>Dreissenidae</taxon>
        <taxon>Dreissena</taxon>
    </lineage>
</organism>
<keyword evidence="2" id="KW-1185">Reference proteome</keyword>
<evidence type="ECO:0000313" key="2">
    <source>
        <dbReference type="Proteomes" id="UP000828390"/>
    </source>
</evidence>
<dbReference type="Proteomes" id="UP000828390">
    <property type="component" value="Unassembled WGS sequence"/>
</dbReference>
<comment type="caution">
    <text evidence="1">The sequence shown here is derived from an EMBL/GenBank/DDBJ whole genome shotgun (WGS) entry which is preliminary data.</text>
</comment>